<evidence type="ECO:0000256" key="2">
    <source>
        <dbReference type="SAM" id="SignalP"/>
    </source>
</evidence>
<proteinExistence type="inferred from homology"/>
<protein>
    <submittedName>
        <fullName evidence="4">U6-Hexatoxin-Hc1g_1</fullName>
    </submittedName>
</protein>
<feature type="domain" description="Peptidase M13 N-terminal" evidence="3">
    <location>
        <begin position="42"/>
        <end position="118"/>
    </location>
</feature>
<name>A0A4Q8KBJ8_HADCE</name>
<dbReference type="Pfam" id="PF05649">
    <property type="entry name" value="Peptidase_M13_N"/>
    <property type="match status" value="1"/>
</dbReference>
<dbReference type="PROSITE" id="PS51885">
    <property type="entry name" value="NEPRILYSIN"/>
    <property type="match status" value="1"/>
</dbReference>
<keyword evidence="2" id="KW-0732">Signal</keyword>
<dbReference type="GO" id="GO:0004222">
    <property type="term" value="F:metalloendopeptidase activity"/>
    <property type="evidence" value="ECO:0007669"/>
    <property type="project" value="InterPro"/>
</dbReference>
<dbReference type="InterPro" id="IPR042089">
    <property type="entry name" value="Peptidase_M13_dom_2"/>
</dbReference>
<dbReference type="AlphaFoldDB" id="A0A4Q8KBJ8"/>
<reference evidence="4" key="2">
    <citation type="submission" date="2019-05" db="EMBL/GenBank/DDBJ databases">
        <title>Unravelling the molecular evolution of spider venoms.</title>
        <authorList>
            <person name="Pineda S."/>
        </authorList>
    </citation>
    <scope>NUCLEOTIDE SEQUENCE</scope>
</reference>
<evidence type="ECO:0000259" key="3">
    <source>
        <dbReference type="Pfam" id="PF05649"/>
    </source>
</evidence>
<comment type="similarity">
    <text evidence="1">Belongs to the peptidase M13 family.</text>
</comment>
<dbReference type="EMBL" id="HAHJ01000613">
    <property type="protein sequence ID" value="SNX37225.1"/>
    <property type="molecule type" value="Transcribed_RNA"/>
</dbReference>
<dbReference type="InterPro" id="IPR000718">
    <property type="entry name" value="Peptidase_M13"/>
</dbReference>
<dbReference type="Gene3D" id="1.10.1380.10">
    <property type="entry name" value="Neutral endopeptidase , domain2"/>
    <property type="match status" value="1"/>
</dbReference>
<evidence type="ECO:0000256" key="1">
    <source>
        <dbReference type="ARBA" id="ARBA00007357"/>
    </source>
</evidence>
<dbReference type="InterPro" id="IPR008753">
    <property type="entry name" value="Peptidase_M13_N"/>
</dbReference>
<evidence type="ECO:0000313" key="4">
    <source>
        <dbReference type="EMBL" id="SNX37225.1"/>
    </source>
</evidence>
<feature type="signal peptide" evidence="2">
    <location>
        <begin position="1"/>
        <end position="22"/>
    </location>
</feature>
<dbReference type="GO" id="GO:0006508">
    <property type="term" value="P:proteolysis"/>
    <property type="evidence" value="ECO:0007669"/>
    <property type="project" value="InterPro"/>
</dbReference>
<dbReference type="SUPFAM" id="SSF55486">
    <property type="entry name" value="Metalloproteases ('zincins'), catalytic domain"/>
    <property type="match status" value="1"/>
</dbReference>
<sequence length="121" mass="13438">MAIVFLAALCIVASRITLPSESAPSYRQESEECTSPECQEAGILKNATNESHERPVLQSALFFQGCIDEEARETQGLHPLKNLLSSLGGWPMANPDWTSDGYHWQTQIANIRRILGIRPID</sequence>
<accession>A0A4Q8KBJ8</accession>
<reference evidence="4" key="1">
    <citation type="submission" date="2017-05" db="EMBL/GenBank/DDBJ databases">
        <authorList>
            <person name="QRISCLOUD D."/>
        </authorList>
    </citation>
    <scope>NUCLEOTIDE SEQUENCE</scope>
</reference>
<organism evidence="4">
    <name type="scientific">Hadronyche cerberea</name>
    <name type="common">Southern tree funnel-web spider</name>
    <dbReference type="NCBI Taxonomy" id="1107879"/>
    <lineage>
        <taxon>Eukaryota</taxon>
        <taxon>Metazoa</taxon>
        <taxon>Ecdysozoa</taxon>
        <taxon>Arthropoda</taxon>
        <taxon>Chelicerata</taxon>
        <taxon>Arachnida</taxon>
        <taxon>Araneae</taxon>
        <taxon>Mygalomorphae</taxon>
        <taxon>Avicularoidea</taxon>
        <taxon>Hexathelidae</taxon>
        <taxon>Hadronyche</taxon>
    </lineage>
</organism>
<feature type="chain" id="PRO_5020643753" evidence="2">
    <location>
        <begin position="23"/>
        <end position="121"/>
    </location>
</feature>